<dbReference type="PANTHER" id="PTHR43792">
    <property type="entry name" value="GNAT FAMILY, PUTATIVE (AFU_ORTHOLOGUE AFUA_3G00765)-RELATED-RELATED"/>
    <property type="match status" value="1"/>
</dbReference>
<dbReference type="InterPro" id="IPR000182">
    <property type="entry name" value="GNAT_dom"/>
</dbReference>
<dbReference type="RefSeq" id="WP_233699048.1">
    <property type="nucleotide sequence ID" value="NZ_JAJNBZ010000039.1"/>
</dbReference>
<dbReference type="Gene3D" id="3.40.630.30">
    <property type="match status" value="1"/>
</dbReference>
<proteinExistence type="predicted"/>
<evidence type="ECO:0000313" key="3">
    <source>
        <dbReference type="Proteomes" id="UP001199916"/>
    </source>
</evidence>
<organism evidence="2 3">
    <name type="scientific">Paenibacillus profundus</name>
    <dbReference type="NCBI Taxonomy" id="1173085"/>
    <lineage>
        <taxon>Bacteria</taxon>
        <taxon>Bacillati</taxon>
        <taxon>Bacillota</taxon>
        <taxon>Bacilli</taxon>
        <taxon>Bacillales</taxon>
        <taxon>Paenibacillaceae</taxon>
        <taxon>Paenibacillus</taxon>
    </lineage>
</organism>
<name>A0ABS8YN97_9BACL</name>
<reference evidence="2 3" key="1">
    <citation type="submission" date="2021-11" db="EMBL/GenBank/DDBJ databases">
        <title>Draft genome sequence of Paenibacillus profundus YoMME, a new Gram-positive bacteria with exoelectrogenic properties.</title>
        <authorList>
            <person name="Hubenova Y."/>
            <person name="Hubenova E."/>
            <person name="Manasiev Y."/>
            <person name="Peykov S."/>
            <person name="Mitov M."/>
        </authorList>
    </citation>
    <scope>NUCLEOTIDE SEQUENCE [LARGE SCALE GENOMIC DNA]</scope>
    <source>
        <strain evidence="2 3">YoMME</strain>
    </source>
</reference>
<dbReference type="Proteomes" id="UP001199916">
    <property type="component" value="Unassembled WGS sequence"/>
</dbReference>
<gene>
    <name evidence="2" type="ORF">LQV63_27570</name>
</gene>
<sequence length="197" mass="22845">MSTKNLFQEFPLLQTERLRLRQVTERDAPSILELFSDQEVIRYVPLSRFTTTEHALQEIAWYTTIFQEHTGLRWGIEIKDTGKLIGTCGFLDYKPDHRRAELGYDLSRPYWGHGIMPEAAQAVIDFGFGVMELNKIAASIVPENTASGKVLSKLGFRQEGLLRQHEFEHGYFVDLAIYAILREEYEVHERERSSRHA</sequence>
<dbReference type="Pfam" id="PF13302">
    <property type="entry name" value="Acetyltransf_3"/>
    <property type="match status" value="1"/>
</dbReference>
<dbReference type="EMBL" id="JAJNBZ010000039">
    <property type="protein sequence ID" value="MCE5173027.1"/>
    <property type="molecule type" value="Genomic_DNA"/>
</dbReference>
<protein>
    <submittedName>
        <fullName evidence="2">GNAT family N-acetyltransferase</fullName>
    </submittedName>
</protein>
<evidence type="ECO:0000259" key="1">
    <source>
        <dbReference type="PROSITE" id="PS51186"/>
    </source>
</evidence>
<dbReference type="InterPro" id="IPR051531">
    <property type="entry name" value="N-acetyltransferase"/>
</dbReference>
<feature type="domain" description="N-acetyltransferase" evidence="1">
    <location>
        <begin position="18"/>
        <end position="184"/>
    </location>
</feature>
<keyword evidence="3" id="KW-1185">Reference proteome</keyword>
<evidence type="ECO:0000313" key="2">
    <source>
        <dbReference type="EMBL" id="MCE5173027.1"/>
    </source>
</evidence>
<dbReference type="PANTHER" id="PTHR43792:SF9">
    <property type="entry name" value="RIBOSOMAL-PROTEIN-ALANINE ACETYLTRANSFERASE"/>
    <property type="match status" value="1"/>
</dbReference>
<accession>A0ABS8YN97</accession>
<dbReference type="InterPro" id="IPR016181">
    <property type="entry name" value="Acyl_CoA_acyltransferase"/>
</dbReference>
<comment type="caution">
    <text evidence="2">The sequence shown here is derived from an EMBL/GenBank/DDBJ whole genome shotgun (WGS) entry which is preliminary data.</text>
</comment>
<dbReference type="PROSITE" id="PS51186">
    <property type="entry name" value="GNAT"/>
    <property type="match status" value="1"/>
</dbReference>
<dbReference type="SUPFAM" id="SSF55729">
    <property type="entry name" value="Acyl-CoA N-acyltransferases (Nat)"/>
    <property type="match status" value="1"/>
</dbReference>